<evidence type="ECO:0008006" key="3">
    <source>
        <dbReference type="Google" id="ProtNLM"/>
    </source>
</evidence>
<organism evidence="1 2">
    <name type="scientific">Urochloa decumbens</name>
    <dbReference type="NCBI Taxonomy" id="240449"/>
    <lineage>
        <taxon>Eukaryota</taxon>
        <taxon>Viridiplantae</taxon>
        <taxon>Streptophyta</taxon>
        <taxon>Embryophyta</taxon>
        <taxon>Tracheophyta</taxon>
        <taxon>Spermatophyta</taxon>
        <taxon>Magnoliopsida</taxon>
        <taxon>Liliopsida</taxon>
        <taxon>Poales</taxon>
        <taxon>Poaceae</taxon>
        <taxon>PACMAD clade</taxon>
        <taxon>Panicoideae</taxon>
        <taxon>Panicodae</taxon>
        <taxon>Paniceae</taxon>
        <taxon>Melinidinae</taxon>
        <taxon>Urochloa</taxon>
    </lineage>
</organism>
<dbReference type="Proteomes" id="UP001497457">
    <property type="component" value="Chromosome 7b"/>
</dbReference>
<keyword evidence="2" id="KW-1185">Reference proteome</keyword>
<dbReference type="InterPro" id="IPR036047">
    <property type="entry name" value="F-box-like_dom_sf"/>
</dbReference>
<reference evidence="2" key="1">
    <citation type="submission" date="2024-06" db="EMBL/GenBank/DDBJ databases">
        <authorList>
            <person name="Ryan C."/>
        </authorList>
    </citation>
    <scope>NUCLEOTIDE SEQUENCE [LARGE SCALE GENOMIC DNA]</scope>
</reference>
<dbReference type="EMBL" id="OZ075117">
    <property type="protein sequence ID" value="CAL5080900.1"/>
    <property type="molecule type" value="Genomic_DNA"/>
</dbReference>
<dbReference type="AlphaFoldDB" id="A0ABC9FU11"/>
<dbReference type="PANTHER" id="PTHR33207">
    <property type="entry name" value="F-BOX DOMAIN CONTAINING PROTEIN-RELATED"/>
    <property type="match status" value="1"/>
</dbReference>
<gene>
    <name evidence="1" type="ORF">URODEC1_LOCUS108321</name>
</gene>
<dbReference type="SUPFAM" id="SSF81383">
    <property type="entry name" value="F-box domain"/>
    <property type="match status" value="1"/>
</dbReference>
<evidence type="ECO:0000313" key="1">
    <source>
        <dbReference type="EMBL" id="CAL5080900.1"/>
    </source>
</evidence>
<sequence>MDTESPQAKIAKDRKRKRLPARAATSIDDLSDDLLELVLLGLDSPKWLLRGAATCKPWRRLVAGGAFLRRFRSIHAPPAVGTFYSINPNTSCSYGRDHRWPGVDPVFVPSSESASTPCGPNGRPQLSVDFVPRAWDGGPRELVDGRGSLHLLLMEKDRLDRRSCYCCYHHADIMTPDLVVCEPLTRRYLAIPPPDGVCIVGAFLRDGTAGIGMANFRVLLVLYQHDLYGGRIYRDDCHNGHGYLSASVFTNDGSNGGWWHHGEVDYDGVYLPRLNEIHLAGRTGGRIYWGCDDKQVLVLDEHTLKSSTMALSQHMMSWQEFGRDNFRVVGGGARTVRIVHLAAGSGELEVFSQAHGIHGTAHDWVLQ</sequence>
<evidence type="ECO:0000313" key="2">
    <source>
        <dbReference type="Proteomes" id="UP001497457"/>
    </source>
</evidence>
<proteinExistence type="predicted"/>
<name>A0ABC9FU11_9POAL</name>
<accession>A0ABC9FU11</accession>
<protein>
    <recommendedName>
        <fullName evidence="3">F-box domain-containing protein</fullName>
    </recommendedName>
</protein>
<reference evidence="1 2" key="2">
    <citation type="submission" date="2024-10" db="EMBL/GenBank/DDBJ databases">
        <authorList>
            <person name="Ryan C."/>
        </authorList>
    </citation>
    <scope>NUCLEOTIDE SEQUENCE [LARGE SCALE GENOMIC DNA]</scope>
</reference>